<name>A0A8H6YBZ8_9AGAR</name>
<comment type="caution">
    <text evidence="1">The sequence shown here is derived from an EMBL/GenBank/DDBJ whole genome shotgun (WGS) entry which is preliminary data.</text>
</comment>
<reference evidence="1" key="1">
    <citation type="submission" date="2020-05" db="EMBL/GenBank/DDBJ databases">
        <title>Mycena genomes resolve the evolution of fungal bioluminescence.</title>
        <authorList>
            <person name="Tsai I.J."/>
        </authorList>
    </citation>
    <scope>NUCLEOTIDE SEQUENCE</scope>
    <source>
        <strain evidence="1">CCC161011</strain>
    </source>
</reference>
<dbReference type="AlphaFoldDB" id="A0A8H6YBZ8"/>
<dbReference type="Proteomes" id="UP000620124">
    <property type="component" value="Unassembled WGS sequence"/>
</dbReference>
<organism evidence="1 2">
    <name type="scientific">Mycena venus</name>
    <dbReference type="NCBI Taxonomy" id="2733690"/>
    <lineage>
        <taxon>Eukaryota</taxon>
        <taxon>Fungi</taxon>
        <taxon>Dikarya</taxon>
        <taxon>Basidiomycota</taxon>
        <taxon>Agaricomycotina</taxon>
        <taxon>Agaricomycetes</taxon>
        <taxon>Agaricomycetidae</taxon>
        <taxon>Agaricales</taxon>
        <taxon>Marasmiineae</taxon>
        <taxon>Mycenaceae</taxon>
        <taxon>Mycena</taxon>
    </lineage>
</organism>
<evidence type="ECO:0000313" key="1">
    <source>
        <dbReference type="EMBL" id="KAF7356204.1"/>
    </source>
</evidence>
<sequence length="106" mass="11430">MTRARSPRLDVLASAREDAAQPFFPRTSPSVFGLETDVAINQPSVDTLRCQWSLVLALRSVNAIPTFTALLLAATLHILVVVNANCVPAFSSASMHNRPIEGIMPS</sequence>
<protein>
    <submittedName>
        <fullName evidence="1">Uncharacterized protein</fullName>
    </submittedName>
</protein>
<accession>A0A8H6YBZ8</accession>
<proteinExistence type="predicted"/>
<dbReference type="EMBL" id="JACAZI010000007">
    <property type="protein sequence ID" value="KAF7356204.1"/>
    <property type="molecule type" value="Genomic_DNA"/>
</dbReference>
<gene>
    <name evidence="1" type="ORF">MVEN_00951800</name>
</gene>
<evidence type="ECO:0000313" key="2">
    <source>
        <dbReference type="Proteomes" id="UP000620124"/>
    </source>
</evidence>
<keyword evidence="2" id="KW-1185">Reference proteome</keyword>